<evidence type="ECO:0000256" key="1">
    <source>
        <dbReference type="SAM" id="MobiDB-lite"/>
    </source>
</evidence>
<dbReference type="PANTHER" id="PTHR39474:SF1">
    <property type="entry name" value="FUNGAL SPECIFIC TRANSCRIPTION FACTOR"/>
    <property type="match status" value="1"/>
</dbReference>
<dbReference type="AlphaFoldDB" id="A0AAD3TN64"/>
<feature type="region of interest" description="Disordered" evidence="1">
    <location>
        <begin position="86"/>
        <end position="106"/>
    </location>
</feature>
<keyword evidence="3" id="KW-1185">Reference proteome</keyword>
<name>A0AAD3TN64_9TREE</name>
<reference evidence="2" key="1">
    <citation type="journal article" date="2023" name="BMC Genomics">
        <title>Chromosome-level genome assemblies of Cutaneotrichosporon spp. (Trichosporonales, Basidiomycota) reveal imbalanced evolution between nucleotide sequences and chromosome synteny.</title>
        <authorList>
            <person name="Kobayashi Y."/>
            <person name="Kayamori A."/>
            <person name="Aoki K."/>
            <person name="Shiwa Y."/>
            <person name="Matsutani M."/>
            <person name="Fujita N."/>
            <person name="Sugita T."/>
            <person name="Iwasaki W."/>
            <person name="Tanaka N."/>
            <person name="Takashima M."/>
        </authorList>
    </citation>
    <scope>NUCLEOTIDE SEQUENCE</scope>
    <source>
        <strain evidence="2">HIS016</strain>
    </source>
</reference>
<dbReference type="EMBL" id="BTCM01000001">
    <property type="protein sequence ID" value="GMK53502.1"/>
    <property type="molecule type" value="Genomic_DNA"/>
</dbReference>
<feature type="region of interest" description="Disordered" evidence="1">
    <location>
        <begin position="1"/>
        <end position="23"/>
    </location>
</feature>
<reference evidence="2" key="2">
    <citation type="submission" date="2023-06" db="EMBL/GenBank/DDBJ databases">
        <authorList>
            <person name="Kobayashi Y."/>
            <person name="Kayamori A."/>
            <person name="Aoki K."/>
            <person name="Shiwa Y."/>
            <person name="Fujita N."/>
            <person name="Sugita T."/>
            <person name="Iwasaki W."/>
            <person name="Tanaka N."/>
            <person name="Takashima M."/>
        </authorList>
    </citation>
    <scope>NUCLEOTIDE SEQUENCE</scope>
    <source>
        <strain evidence="2">HIS016</strain>
    </source>
</reference>
<feature type="compositionally biased region" description="Basic and acidic residues" evidence="1">
    <location>
        <begin position="7"/>
        <end position="22"/>
    </location>
</feature>
<sequence>MASTSSSDKHQLAIEDASKDTVDTEDGVVTIDVDGTPVKLDKLGPMIINSDGTISRITTWAEMSEIERNRALRLMVKRNHMRLKKLDQEHKDNGEERVSALREASA</sequence>
<accession>A0AAD3TN64</accession>
<dbReference type="Proteomes" id="UP001222932">
    <property type="component" value="Unassembled WGS sequence"/>
</dbReference>
<evidence type="ECO:0000313" key="2">
    <source>
        <dbReference type="EMBL" id="GMK53502.1"/>
    </source>
</evidence>
<organism evidence="2 3">
    <name type="scientific">Cutaneotrichosporon spelunceum</name>
    <dbReference type="NCBI Taxonomy" id="1672016"/>
    <lineage>
        <taxon>Eukaryota</taxon>
        <taxon>Fungi</taxon>
        <taxon>Dikarya</taxon>
        <taxon>Basidiomycota</taxon>
        <taxon>Agaricomycotina</taxon>
        <taxon>Tremellomycetes</taxon>
        <taxon>Trichosporonales</taxon>
        <taxon>Trichosporonaceae</taxon>
        <taxon>Cutaneotrichosporon</taxon>
    </lineage>
</organism>
<proteinExistence type="predicted"/>
<comment type="caution">
    <text evidence="2">The sequence shown here is derived from an EMBL/GenBank/DDBJ whole genome shotgun (WGS) entry which is preliminary data.</text>
</comment>
<evidence type="ECO:0000313" key="3">
    <source>
        <dbReference type="Proteomes" id="UP001222932"/>
    </source>
</evidence>
<gene>
    <name evidence="2" type="ORF">CspeluHIS016_0100880</name>
</gene>
<protein>
    <submittedName>
        <fullName evidence="2">Uncharacterized protein</fullName>
    </submittedName>
</protein>
<dbReference type="PANTHER" id="PTHR39474">
    <property type="entry name" value="UNNAMED PRODUCT"/>
    <property type="match status" value="1"/>
</dbReference>